<name>A0A420WA25_9PROT</name>
<dbReference type="OrthoDB" id="9798761at2"/>
<protein>
    <submittedName>
        <fullName evidence="2">Uncharacterized protein DUF262</fullName>
    </submittedName>
</protein>
<accession>A0A420WA25</accession>
<comment type="caution">
    <text evidence="2">The sequence shown here is derived from an EMBL/GenBank/DDBJ whole genome shotgun (WGS) entry which is preliminary data.</text>
</comment>
<dbReference type="RefSeq" id="WP_121222235.1">
    <property type="nucleotide sequence ID" value="NZ_RBIG01000008.1"/>
</dbReference>
<evidence type="ECO:0000313" key="3">
    <source>
        <dbReference type="Proteomes" id="UP000277424"/>
    </source>
</evidence>
<dbReference type="EMBL" id="RBIG01000008">
    <property type="protein sequence ID" value="RKQ64145.1"/>
    <property type="molecule type" value="Genomic_DNA"/>
</dbReference>
<gene>
    <name evidence="2" type="ORF">BCL74_3666</name>
</gene>
<organism evidence="2 3">
    <name type="scientific">Oceanibaculum indicum</name>
    <dbReference type="NCBI Taxonomy" id="526216"/>
    <lineage>
        <taxon>Bacteria</taxon>
        <taxon>Pseudomonadati</taxon>
        <taxon>Pseudomonadota</taxon>
        <taxon>Alphaproteobacteria</taxon>
        <taxon>Rhodospirillales</taxon>
        <taxon>Oceanibaculaceae</taxon>
        <taxon>Oceanibaculum</taxon>
    </lineage>
</organism>
<dbReference type="Pfam" id="PF03235">
    <property type="entry name" value="GmrSD_N"/>
    <property type="match status" value="1"/>
</dbReference>
<dbReference type="Proteomes" id="UP000277424">
    <property type="component" value="Unassembled WGS sequence"/>
</dbReference>
<dbReference type="PANTHER" id="PTHR37292">
    <property type="entry name" value="VNG6097C"/>
    <property type="match status" value="1"/>
</dbReference>
<reference evidence="2 3" key="1">
    <citation type="submission" date="2018-10" db="EMBL/GenBank/DDBJ databases">
        <title>Comparative analysis of microorganisms from saline springs in Andes Mountain Range, Colombia.</title>
        <authorList>
            <person name="Rubin E."/>
        </authorList>
    </citation>
    <scope>NUCLEOTIDE SEQUENCE [LARGE SCALE GENOMIC DNA]</scope>
    <source>
        <strain evidence="2 3">USBA 36</strain>
    </source>
</reference>
<evidence type="ECO:0000259" key="1">
    <source>
        <dbReference type="Pfam" id="PF03235"/>
    </source>
</evidence>
<sequence length="563" mass="63598">MASQFPAASARPDIISLDVLLKDVDEGRVQIPKFQRPYVWSPQMKRELFQSVLSGYPIGSLLFWEPRDITVQTMDRIGPIAAPASIAKNGVSLVLDGHQRLATLYGVLRHAEGPEQIKKANQEQLSWLIGYDLEKEETRQMRLPEDFSDPRVLPLRAVLRTAEWIKFARLLDAQTDISDEKKAIYLDRADAIQRAIRDYRIALTIMRDGNVDDAVAIFSLINRSGKPMTSDQMAVALTYQEGFNLEDALDYVLGELDEFGFGDISRTVALQSLLHGAKKNFVKPNFDNLRQENTRDALKNAVPEVAKSLRESAKFLNKSVGFHTAKLLPYALQLFLLGVFFRVYGPKPLSTEFERALIKWFWATSFEGWFASANSSDIEKAVRAMETFANSEGGADALKSFEAVFIDRPLKPFPRTFDRRSARIRAMLLVQIVRTQLVDPITGDDVDGSDLMADPNRRDLPYVFRPAGNMHSRSPANRILLPRSHGSAVRDHLVNSLAAEDALSSFSINEQARDALKRKNLDDFVRAREAELGRHEEEFLAQFSLHIGEDIERSDDEIDIDED</sequence>
<proteinExistence type="predicted"/>
<dbReference type="InterPro" id="IPR004919">
    <property type="entry name" value="GmrSD_N"/>
</dbReference>
<dbReference type="AlphaFoldDB" id="A0A420WA25"/>
<evidence type="ECO:0000313" key="2">
    <source>
        <dbReference type="EMBL" id="RKQ64145.1"/>
    </source>
</evidence>
<dbReference type="PANTHER" id="PTHR37292:SF2">
    <property type="entry name" value="DUF262 DOMAIN-CONTAINING PROTEIN"/>
    <property type="match status" value="1"/>
</dbReference>
<feature type="domain" description="GmrSD restriction endonucleases N-terminal" evidence="1">
    <location>
        <begin position="20"/>
        <end position="232"/>
    </location>
</feature>